<keyword evidence="2" id="KW-0678">Repressor</keyword>
<dbReference type="EMBL" id="SPOF01000040">
    <property type="protein sequence ID" value="TIB09573.1"/>
    <property type="molecule type" value="Genomic_DNA"/>
</dbReference>
<dbReference type="GO" id="GO:0010468">
    <property type="term" value="P:regulation of gene expression"/>
    <property type="evidence" value="ECO:0007669"/>
    <property type="project" value="UniProtKB-ARBA"/>
</dbReference>
<evidence type="ECO:0000256" key="3">
    <source>
        <dbReference type="ARBA" id="ARBA00023015"/>
    </source>
</evidence>
<dbReference type="Gene3D" id="1.20.5.1500">
    <property type="match status" value="1"/>
</dbReference>
<dbReference type="PANTHER" id="PTHR21964">
    <property type="entry name" value="BREAST CANCER METASTASIS-SUPPRESSOR 1"/>
    <property type="match status" value="1"/>
</dbReference>
<evidence type="ECO:0000256" key="5">
    <source>
        <dbReference type="ARBA" id="ARBA00023242"/>
    </source>
</evidence>
<evidence type="ECO:0000313" key="7">
    <source>
        <dbReference type="EMBL" id="TIB09573.1"/>
    </source>
</evidence>
<reference evidence="7 8" key="1">
    <citation type="submission" date="2019-03" db="EMBL/GenBank/DDBJ databases">
        <title>Sequencing 23 genomes of Wallemia ichthyophaga.</title>
        <authorList>
            <person name="Gostincar C."/>
        </authorList>
    </citation>
    <scope>NUCLEOTIDE SEQUENCE [LARGE SCALE GENOMIC DNA]</scope>
    <source>
        <strain evidence="7 8">EXF-8621</strain>
    </source>
</reference>
<dbReference type="Pfam" id="PF08598">
    <property type="entry name" value="Sds3"/>
    <property type="match status" value="1"/>
</dbReference>
<feature type="region of interest" description="Disordered" evidence="6">
    <location>
        <begin position="1"/>
        <end position="191"/>
    </location>
</feature>
<feature type="compositionally biased region" description="Basic and acidic residues" evidence="6">
    <location>
        <begin position="54"/>
        <end position="64"/>
    </location>
</feature>
<feature type="compositionally biased region" description="Polar residues" evidence="6">
    <location>
        <begin position="31"/>
        <end position="41"/>
    </location>
</feature>
<evidence type="ECO:0000256" key="1">
    <source>
        <dbReference type="ARBA" id="ARBA00004123"/>
    </source>
</evidence>
<dbReference type="Proteomes" id="UP000306954">
    <property type="component" value="Unassembled WGS sequence"/>
</dbReference>
<feature type="compositionally biased region" description="Low complexity" evidence="6">
    <location>
        <begin position="1"/>
        <end position="12"/>
    </location>
</feature>
<dbReference type="GO" id="GO:0005654">
    <property type="term" value="C:nucleoplasm"/>
    <property type="evidence" value="ECO:0007669"/>
    <property type="project" value="UniProtKB-ARBA"/>
</dbReference>
<evidence type="ECO:0000256" key="4">
    <source>
        <dbReference type="ARBA" id="ARBA00023163"/>
    </source>
</evidence>
<keyword evidence="5" id="KW-0539">Nucleus</keyword>
<comment type="caution">
    <text evidence="7">The sequence shown here is derived from an EMBL/GenBank/DDBJ whole genome shotgun (WGS) entry which is preliminary data.</text>
</comment>
<comment type="subcellular location">
    <subcellularLocation>
        <location evidence="1">Nucleus</location>
    </subcellularLocation>
</comment>
<protein>
    <recommendedName>
        <fullName evidence="9">Transcriptional regulatory protein DEP1</fullName>
    </recommendedName>
</protein>
<sequence length="465" mass="51485">MSTSSLSSPESSRGSDKIVVNFHDKGATKGFSDSGSEASTQPLSKSSSELSEPPEDRIKAEEAVHPAIAHEPTLASALDPIPSNIPHELAMDPPPEAVAAPTTEKEVGAGEALIDMAVDGEAEEAEPGEKVEEQLEKQQLDEEQDQDEEQHPATNPPPTEHETPQPPSPSPSHSHSHSDENTHAHTATTTGTSTAYHVDDEREDALAHLTKLEIEFAMLRNKLYVERMEDVGRESAMIADGTHPELQHLHTILAQRRDTRLSLASIRLRKLEESHKTTFRAEQTAAWTNWVEGVKQLHYGQGDKVESGSYGWGGGLQGNDRKRRRLEREKEALEVPKILQRPPIAHLAIKATQQLASLPPPQSTASKNKKRGRYPRKDHINHDKQKVSMNNWHDLNSMFGEPLSSIEDVQLARQAVDEDMMAMNVGGVRVVGAQLTHRQDRQQELHVETETDHSRLMQSSHPSPL</sequence>
<dbReference type="SMART" id="SM01401">
    <property type="entry name" value="Sds3"/>
    <property type="match status" value="1"/>
</dbReference>
<feature type="compositionally biased region" description="Basic and acidic residues" evidence="6">
    <location>
        <begin position="127"/>
        <end position="140"/>
    </location>
</feature>
<keyword evidence="4" id="KW-0804">Transcription</keyword>
<dbReference type="InterPro" id="IPR013907">
    <property type="entry name" value="Sds3"/>
</dbReference>
<gene>
    <name evidence="7" type="ORF">E3P90_03216</name>
</gene>
<accession>A0A4T0I5T7</accession>
<feature type="compositionally biased region" description="Basic and acidic residues" evidence="6">
    <location>
        <begin position="375"/>
        <end position="386"/>
    </location>
</feature>
<dbReference type="AlphaFoldDB" id="A0A4T0I5T7"/>
<feature type="compositionally biased region" description="Pro residues" evidence="6">
    <location>
        <begin position="154"/>
        <end position="170"/>
    </location>
</feature>
<proteinExistence type="predicted"/>
<feature type="region of interest" description="Disordered" evidence="6">
    <location>
        <begin position="353"/>
        <end position="389"/>
    </location>
</feature>
<name>A0A4T0I5T7_WALIC</name>
<evidence type="ECO:0000256" key="2">
    <source>
        <dbReference type="ARBA" id="ARBA00022491"/>
    </source>
</evidence>
<keyword evidence="3" id="KW-0805">Transcription regulation</keyword>
<evidence type="ECO:0008006" key="9">
    <source>
        <dbReference type="Google" id="ProtNLM"/>
    </source>
</evidence>
<evidence type="ECO:0000313" key="8">
    <source>
        <dbReference type="Proteomes" id="UP000306954"/>
    </source>
</evidence>
<organism evidence="7 8">
    <name type="scientific">Wallemia ichthyophaga</name>
    <dbReference type="NCBI Taxonomy" id="245174"/>
    <lineage>
        <taxon>Eukaryota</taxon>
        <taxon>Fungi</taxon>
        <taxon>Dikarya</taxon>
        <taxon>Basidiomycota</taxon>
        <taxon>Wallemiomycotina</taxon>
        <taxon>Wallemiomycetes</taxon>
        <taxon>Wallemiales</taxon>
        <taxon>Wallemiaceae</taxon>
        <taxon>Wallemia</taxon>
    </lineage>
</organism>
<feature type="compositionally biased region" description="Low complexity" evidence="6">
    <location>
        <begin position="42"/>
        <end position="51"/>
    </location>
</feature>
<evidence type="ECO:0000256" key="6">
    <source>
        <dbReference type="SAM" id="MobiDB-lite"/>
    </source>
</evidence>